<sequence>MRIQSKLRLIKEFKEIKKNSAEDLICYPLKENIFMWCATIIGPVNSPYSGILVKVQINFSENYPYDPPTIYIRNRHIIHPNIYSNGKVCIDILNKKWSPVYSNITLLLSLKILLEFPNSDSPANLRATNLFIRKKKLYNKCNTLKTL</sequence>
<dbReference type="InterPro" id="IPR016135">
    <property type="entry name" value="UBQ-conjugating_enzyme/RWD"/>
</dbReference>
<accession>Q98S78</accession>
<protein>
    <submittedName>
        <fullName evidence="2">Ubiquitin-conjugating enzyme E2-17 KD subunit</fullName>
    </submittedName>
</protein>
<gene>
    <name evidence="2" type="primary">ubc2</name>
</gene>
<dbReference type="Proteomes" id="UP000242167">
    <property type="component" value="Nucleomorph 3"/>
</dbReference>
<dbReference type="SUPFAM" id="SSF54495">
    <property type="entry name" value="UBC-like"/>
    <property type="match status" value="1"/>
</dbReference>
<evidence type="ECO:0000313" key="2">
    <source>
        <dbReference type="EMBL" id="AAK39704.1"/>
    </source>
</evidence>
<dbReference type="PIR" id="D90126">
    <property type="entry name" value="D90126"/>
</dbReference>
<dbReference type="InterPro" id="IPR000608">
    <property type="entry name" value="UBC"/>
</dbReference>
<keyword evidence="2" id="KW-0542">Nucleomorph</keyword>
<reference evidence="2 3" key="1">
    <citation type="journal article" date="2001" name="Nature">
        <title>The highly reduced genome of an enslaved algal nucleus.</title>
        <authorList>
            <person name="Douglas S."/>
            <person name="Zauner S."/>
            <person name="Fraunholz M."/>
            <person name="Beaton M."/>
            <person name="Penny S."/>
            <person name="Deng L."/>
            <person name="Wu X."/>
            <person name="Reith M."/>
            <person name="Cavalier-Smith T."/>
            <person name="Maier U."/>
        </authorList>
    </citation>
    <scope>NUCLEOTIDE SEQUENCE [LARGE SCALE GENOMIC DNA]</scope>
</reference>
<name>Q98S78_GUITH</name>
<dbReference type="PROSITE" id="PS50127">
    <property type="entry name" value="UBC_2"/>
    <property type="match status" value="1"/>
</dbReference>
<organism evidence="2 3">
    <name type="scientific">Guillardia theta</name>
    <name type="common">Cryptophyte</name>
    <name type="synonym">Cryptomonas phi</name>
    <dbReference type="NCBI Taxonomy" id="55529"/>
    <lineage>
        <taxon>Eukaryota</taxon>
        <taxon>Cryptophyceae</taxon>
        <taxon>Pyrenomonadales</taxon>
        <taxon>Geminigeraceae</taxon>
        <taxon>Guillardia</taxon>
    </lineage>
</organism>
<dbReference type="Gene3D" id="3.10.110.10">
    <property type="entry name" value="Ubiquitin Conjugating Enzyme"/>
    <property type="match status" value="1"/>
</dbReference>
<geneLocation type="nucleomorph" evidence="2"/>
<evidence type="ECO:0000313" key="3">
    <source>
        <dbReference type="Proteomes" id="UP000242167"/>
    </source>
</evidence>
<dbReference type="GeneID" id="857177"/>
<dbReference type="InterPro" id="IPR050113">
    <property type="entry name" value="Ub_conjugating_enzyme"/>
</dbReference>
<dbReference type="AlphaFoldDB" id="Q98S78"/>
<dbReference type="EMBL" id="AF083031">
    <property type="protein sequence ID" value="AAK39704.1"/>
    <property type="molecule type" value="Genomic_DNA"/>
</dbReference>
<evidence type="ECO:0000259" key="1">
    <source>
        <dbReference type="PROSITE" id="PS50127"/>
    </source>
</evidence>
<proteinExistence type="predicted"/>
<dbReference type="PANTHER" id="PTHR24067">
    <property type="entry name" value="UBIQUITIN-CONJUGATING ENZYME E2"/>
    <property type="match status" value="1"/>
</dbReference>
<dbReference type="Pfam" id="PF00179">
    <property type="entry name" value="UQ_con"/>
    <property type="match status" value="1"/>
</dbReference>
<dbReference type="RefSeq" id="XP_001713395.1">
    <property type="nucleotide sequence ID" value="XM_001713343.1"/>
</dbReference>
<dbReference type="SMART" id="SM00212">
    <property type="entry name" value="UBCc"/>
    <property type="match status" value="1"/>
</dbReference>
<feature type="domain" description="UBC core" evidence="1">
    <location>
        <begin position="4"/>
        <end position="147"/>
    </location>
</feature>